<dbReference type="InterPro" id="IPR041522">
    <property type="entry name" value="CdaR_GGDEF"/>
</dbReference>
<feature type="domain" description="PucR C-terminal helix-turn-helix" evidence="2">
    <location>
        <begin position="353"/>
        <end position="393"/>
    </location>
</feature>
<dbReference type="Gene3D" id="1.10.10.2840">
    <property type="entry name" value="PucR C-terminal helix-turn-helix domain"/>
    <property type="match status" value="1"/>
</dbReference>
<feature type="domain" description="CdaR GGDEF-like" evidence="4">
    <location>
        <begin position="189"/>
        <end position="301"/>
    </location>
</feature>
<dbReference type="RefSeq" id="WP_319952863.1">
    <property type="nucleotide sequence ID" value="NZ_JAXAVX010000001.1"/>
</dbReference>
<proteinExistence type="inferred from homology"/>
<feature type="domain" description="RsbT co-antagonist protein RsbRD N-terminal" evidence="3">
    <location>
        <begin position="33"/>
        <end position="174"/>
    </location>
</feature>
<evidence type="ECO:0000259" key="4">
    <source>
        <dbReference type="Pfam" id="PF17853"/>
    </source>
</evidence>
<dbReference type="PANTHER" id="PTHR33744:SF1">
    <property type="entry name" value="DNA-BINDING TRANSCRIPTIONAL ACTIVATOR ADER"/>
    <property type="match status" value="1"/>
</dbReference>
<evidence type="ECO:0000259" key="2">
    <source>
        <dbReference type="Pfam" id="PF13556"/>
    </source>
</evidence>
<dbReference type="InterPro" id="IPR025736">
    <property type="entry name" value="PucR_C-HTH_dom"/>
</dbReference>
<dbReference type="PANTHER" id="PTHR33744">
    <property type="entry name" value="CARBOHYDRATE DIACID REGULATOR"/>
    <property type="match status" value="1"/>
</dbReference>
<dbReference type="Pfam" id="PF14361">
    <property type="entry name" value="RsbRD_N"/>
    <property type="match status" value="1"/>
</dbReference>
<organism evidence="5 6">
    <name type="scientific">Patulibacter brassicae</name>
    <dbReference type="NCBI Taxonomy" id="1705717"/>
    <lineage>
        <taxon>Bacteria</taxon>
        <taxon>Bacillati</taxon>
        <taxon>Actinomycetota</taxon>
        <taxon>Thermoleophilia</taxon>
        <taxon>Solirubrobacterales</taxon>
        <taxon>Patulibacteraceae</taxon>
        <taxon>Patulibacter</taxon>
    </lineage>
</organism>
<evidence type="ECO:0000256" key="1">
    <source>
        <dbReference type="ARBA" id="ARBA00006754"/>
    </source>
</evidence>
<dbReference type="InterPro" id="IPR025751">
    <property type="entry name" value="RsbRD_N_dom"/>
</dbReference>
<dbReference type="Proteomes" id="UP001277761">
    <property type="component" value="Unassembled WGS sequence"/>
</dbReference>
<name>A0ABU4VG90_9ACTN</name>
<dbReference type="EMBL" id="JAXAVX010000001">
    <property type="protein sequence ID" value="MDX8150719.1"/>
    <property type="molecule type" value="Genomic_DNA"/>
</dbReference>
<dbReference type="InterPro" id="IPR051448">
    <property type="entry name" value="CdaR-like_regulators"/>
</dbReference>
<evidence type="ECO:0000313" key="5">
    <source>
        <dbReference type="EMBL" id="MDX8150719.1"/>
    </source>
</evidence>
<dbReference type="Pfam" id="PF13556">
    <property type="entry name" value="HTH_30"/>
    <property type="match status" value="1"/>
</dbReference>
<sequence length="420" mass="45548">MLEVADAQPAAISHRARELVRSMGVPTFGYGSAMARALHREIEELRRLEDPQAFAETRDSCQANIEQITRLIADGGEPETSVVPEPAQRYVRSMVRRRVPLAVLLRSYRLGHRFLYIAVSDVLRRRLDDPVELASALDGVSRFLFDYIDVVSGYLAEHYETEQERWVRSAAAVRAETAADVLSGATLDADVASRRLGYSLGGHHVGLVVEGDLEIEETDRLESAAMSVAVALGGGDPLLIPSGASVLWAWCRTAAPPDDAALRALESHQPPDGVRIAIGRPGAGIEGFRVTHEEALHAARICARFGASGPSRTTTYESIELVSLLAEDRDRALRFVRHQLGPLAAADEQAAGLRETVLAYLRHGRSPSLAAEALHMHKNTVSLRVKRAEALLGGYATHWGLELQAALTLAAVMGPDALAD</sequence>
<gene>
    <name evidence="5" type="ORF">SK069_03860</name>
</gene>
<dbReference type="Pfam" id="PF17853">
    <property type="entry name" value="GGDEF_2"/>
    <property type="match status" value="1"/>
</dbReference>
<comment type="similarity">
    <text evidence="1">Belongs to the CdaR family.</text>
</comment>
<accession>A0ABU4VG90</accession>
<protein>
    <submittedName>
        <fullName evidence="5">Helix-turn-helix domain-containing protein</fullName>
    </submittedName>
</protein>
<comment type="caution">
    <text evidence="5">The sequence shown here is derived from an EMBL/GenBank/DDBJ whole genome shotgun (WGS) entry which is preliminary data.</text>
</comment>
<dbReference type="InterPro" id="IPR042070">
    <property type="entry name" value="PucR_C-HTH_sf"/>
</dbReference>
<evidence type="ECO:0000259" key="3">
    <source>
        <dbReference type="Pfam" id="PF14361"/>
    </source>
</evidence>
<reference evidence="5 6" key="1">
    <citation type="submission" date="2023-11" db="EMBL/GenBank/DDBJ databases">
        <authorList>
            <person name="Xu M."/>
            <person name="Jiang T."/>
        </authorList>
    </citation>
    <scope>NUCLEOTIDE SEQUENCE [LARGE SCALE GENOMIC DNA]</scope>
    <source>
        <strain evidence="5 6">SD</strain>
    </source>
</reference>
<keyword evidence="6" id="KW-1185">Reference proteome</keyword>
<evidence type="ECO:0000313" key="6">
    <source>
        <dbReference type="Proteomes" id="UP001277761"/>
    </source>
</evidence>